<dbReference type="AlphaFoldDB" id="A0A2X0LUA2"/>
<keyword evidence="3" id="KW-1185">Reference proteome</keyword>
<dbReference type="Proteomes" id="UP000249464">
    <property type="component" value="Unassembled WGS sequence"/>
</dbReference>
<dbReference type="EMBL" id="FQNC01000012">
    <property type="protein sequence ID" value="SGY13449.1"/>
    <property type="molecule type" value="Genomic_DNA"/>
</dbReference>
<gene>
    <name evidence="2" type="primary">BQ5605_C010g05867</name>
    <name evidence="2" type="ORF">BQ5605_C010G05867</name>
</gene>
<dbReference type="Gene3D" id="1.10.510.10">
    <property type="entry name" value="Transferase(Phosphotransferase) domain 1"/>
    <property type="match status" value="1"/>
</dbReference>
<dbReference type="SUPFAM" id="SSF56112">
    <property type="entry name" value="Protein kinase-like (PK-like)"/>
    <property type="match status" value="1"/>
</dbReference>
<evidence type="ECO:0000256" key="1">
    <source>
        <dbReference type="SAM" id="SignalP"/>
    </source>
</evidence>
<evidence type="ECO:0000313" key="3">
    <source>
        <dbReference type="Proteomes" id="UP000249464"/>
    </source>
</evidence>
<accession>A0A2X0LUA2</accession>
<feature type="chain" id="PRO_5016022751" evidence="1">
    <location>
        <begin position="22"/>
        <end position="297"/>
    </location>
</feature>
<name>A0A2X0LUA2_9BASI</name>
<evidence type="ECO:0000313" key="2">
    <source>
        <dbReference type="EMBL" id="SGY13449.1"/>
    </source>
</evidence>
<dbReference type="STRING" id="796604.A0A2X0LUA2"/>
<sequence length="297" mass="32728">MPFEPQGFLAVLLSLFMTCHPYYTIKGPFMATRRSLRAAADELEEGSEETPASPQPRLAVTELVTPTLSVKDDYDEGTTVSVRHLTDQKIICDAESRQDSVMLAIGVEFDCSEKRSLSAVGAMGRSRLIGYFRTCGLPRLDLITRIGGGRTATVWSARWSKTGKQTTLARSSAVVSAKYAASIAREYFVHTRIVPYLSPAAHAFYGLYCSGSDGYEYVFVFEDVGKEISETEWALNAELRDKAEAASQLIADEGVIHDDVYSRNVVRRADGRIFLVGWGEAQHENFAPDEADGGNDE</sequence>
<organism evidence="2 3">
    <name type="scientific">Microbotryum silenes-dioicae</name>
    <dbReference type="NCBI Taxonomy" id="796604"/>
    <lineage>
        <taxon>Eukaryota</taxon>
        <taxon>Fungi</taxon>
        <taxon>Dikarya</taxon>
        <taxon>Basidiomycota</taxon>
        <taxon>Pucciniomycotina</taxon>
        <taxon>Microbotryomycetes</taxon>
        <taxon>Microbotryales</taxon>
        <taxon>Microbotryaceae</taxon>
        <taxon>Microbotryum</taxon>
    </lineage>
</organism>
<proteinExistence type="predicted"/>
<dbReference type="InterPro" id="IPR011009">
    <property type="entry name" value="Kinase-like_dom_sf"/>
</dbReference>
<feature type="signal peptide" evidence="1">
    <location>
        <begin position="1"/>
        <end position="21"/>
    </location>
</feature>
<keyword evidence="1" id="KW-0732">Signal</keyword>
<protein>
    <submittedName>
        <fullName evidence="2">BQ5605_C010g05867 protein</fullName>
    </submittedName>
</protein>
<reference evidence="2 3" key="1">
    <citation type="submission" date="2016-11" db="EMBL/GenBank/DDBJ databases">
        <authorList>
            <person name="Jaros S."/>
            <person name="Januszkiewicz K."/>
            <person name="Wedrychowicz H."/>
        </authorList>
    </citation>
    <scope>NUCLEOTIDE SEQUENCE [LARGE SCALE GENOMIC DNA]</scope>
</reference>